<organism evidence="1 2">
    <name type="scientific">Batillaria attramentaria</name>
    <dbReference type="NCBI Taxonomy" id="370345"/>
    <lineage>
        <taxon>Eukaryota</taxon>
        <taxon>Metazoa</taxon>
        <taxon>Spiralia</taxon>
        <taxon>Lophotrochozoa</taxon>
        <taxon>Mollusca</taxon>
        <taxon>Gastropoda</taxon>
        <taxon>Caenogastropoda</taxon>
        <taxon>Sorbeoconcha</taxon>
        <taxon>Cerithioidea</taxon>
        <taxon>Batillariidae</taxon>
        <taxon>Batillaria</taxon>
    </lineage>
</organism>
<name>A0ABD0K9V8_9CAEN</name>
<protein>
    <submittedName>
        <fullName evidence="1">Uncharacterized protein</fullName>
    </submittedName>
</protein>
<evidence type="ECO:0000313" key="2">
    <source>
        <dbReference type="Proteomes" id="UP001519460"/>
    </source>
</evidence>
<sequence>MLSSGLGFRTERLSRLGDFLGRFCKKNISQVADHSPGGSVGNKSRWRYGANGGPRVLKWKHCGAKVQRSGRAANSDANLKDFSEQTSWEPLPLHQLGPDKQSTQQAALRGTYRRTMTNSGCIKRQCQQNLQFQTLKKD</sequence>
<comment type="caution">
    <text evidence="1">The sequence shown here is derived from an EMBL/GenBank/DDBJ whole genome shotgun (WGS) entry which is preliminary data.</text>
</comment>
<accession>A0ABD0K9V8</accession>
<keyword evidence="2" id="KW-1185">Reference proteome</keyword>
<dbReference type="Proteomes" id="UP001519460">
    <property type="component" value="Unassembled WGS sequence"/>
</dbReference>
<gene>
    <name evidence="1" type="ORF">BaRGS_00024900</name>
</gene>
<dbReference type="EMBL" id="JACVVK020000219">
    <property type="protein sequence ID" value="KAK7483883.1"/>
    <property type="molecule type" value="Genomic_DNA"/>
</dbReference>
<dbReference type="AlphaFoldDB" id="A0ABD0K9V8"/>
<reference evidence="1 2" key="1">
    <citation type="journal article" date="2023" name="Sci. Data">
        <title>Genome assembly of the Korean intertidal mud-creeper Batillaria attramentaria.</title>
        <authorList>
            <person name="Patra A.K."/>
            <person name="Ho P.T."/>
            <person name="Jun S."/>
            <person name="Lee S.J."/>
            <person name="Kim Y."/>
            <person name="Won Y.J."/>
        </authorList>
    </citation>
    <scope>NUCLEOTIDE SEQUENCE [LARGE SCALE GENOMIC DNA]</scope>
    <source>
        <strain evidence="1">Wonlab-2016</strain>
    </source>
</reference>
<proteinExistence type="predicted"/>
<evidence type="ECO:0000313" key="1">
    <source>
        <dbReference type="EMBL" id="KAK7483883.1"/>
    </source>
</evidence>